<reference evidence="11 12" key="2">
    <citation type="submission" date="2017-09" db="EMBL/GenBank/DDBJ databases">
        <title>The genome of whitefly Bemisia tabaci, a global crop pest, provides novel insights into virus transmission, host adaptation and insecticide resistance.</title>
        <authorList>
            <person name="Kaur N."/>
            <person name="Kliot A."/>
            <person name="Pinheiro P.V."/>
            <person name="Luan J."/>
            <person name="Zheng Y."/>
            <person name="Liu W."/>
            <person name="Sun H."/>
            <person name="Yang X."/>
            <person name="Xu Y."/>
            <person name="Luo Y."/>
            <person name="Kruse A."/>
            <person name="Fisher T.W."/>
            <person name="Nelson D.R."/>
            <person name="Elimelech M."/>
            <person name="MacCoss M."/>
            <person name="Johnson R."/>
            <person name="Cohen E."/>
            <person name="Hunter W.B."/>
            <person name="Brown J.K."/>
            <person name="Jander G."/>
            <person name="Cilia M."/>
            <person name="Douglas A.E."/>
            <person name="Ghanim M."/>
            <person name="Simmons A.M."/>
            <person name="Wintermantel W.M."/>
            <person name="Ling K.-S."/>
            <person name="Fei Z."/>
        </authorList>
    </citation>
    <scope>NUCLEOTIDE SEQUENCE [LARGE SCALE GENOMIC DNA]</scope>
    <source>
        <strain evidence="11 12">MEAM1</strain>
    </source>
</reference>
<keyword evidence="6 10" id="KW-0812">Transmembrane</keyword>
<name>A0A249DWW9_9ENTR</name>
<comment type="function">
    <text evidence="10">Involved in transporting aromatic amino acids across the cytoplasmic membrane.</text>
</comment>
<comment type="caution">
    <text evidence="10">Lacks conserved residue(s) required for the propagation of feature annotation.</text>
</comment>
<evidence type="ECO:0000256" key="5">
    <source>
        <dbReference type="ARBA" id="ARBA00022519"/>
    </source>
</evidence>
<dbReference type="EMBL" id="CP016303">
    <property type="protein sequence ID" value="ASX25735.1"/>
    <property type="molecule type" value="Genomic_DNA"/>
</dbReference>
<dbReference type="PRINTS" id="PR00166">
    <property type="entry name" value="AROAAPRMEASE"/>
</dbReference>
<dbReference type="GO" id="GO:0003333">
    <property type="term" value="P:amino acid transmembrane transport"/>
    <property type="evidence" value="ECO:0007669"/>
    <property type="project" value="InterPro"/>
</dbReference>
<dbReference type="GO" id="GO:0005886">
    <property type="term" value="C:plasma membrane"/>
    <property type="evidence" value="ECO:0007669"/>
    <property type="project" value="UniProtKB-SubCell"/>
</dbReference>
<feature type="transmembrane region" description="Helical" evidence="10">
    <location>
        <begin position="281"/>
        <end position="299"/>
    </location>
</feature>
<dbReference type="Gene3D" id="1.20.1740.10">
    <property type="entry name" value="Amino acid/polyamine transporter I"/>
    <property type="match status" value="1"/>
</dbReference>
<keyword evidence="5 10" id="KW-0997">Cell inner membrane</keyword>
<keyword evidence="3 10" id="KW-0813">Transport</keyword>
<feature type="transmembrane region" description="Helical" evidence="10">
    <location>
        <begin position="119"/>
        <end position="138"/>
    </location>
</feature>
<dbReference type="PANTHER" id="PTHR46997:SF2">
    <property type="entry name" value="TYROSINE-SPECIFIC TRANSPORT SYSTEM"/>
    <property type="match status" value="1"/>
</dbReference>
<evidence type="ECO:0000313" key="12">
    <source>
        <dbReference type="Proteomes" id="UP000216438"/>
    </source>
</evidence>
<keyword evidence="9 10" id="KW-0472">Membrane</keyword>
<evidence type="ECO:0000313" key="11">
    <source>
        <dbReference type="EMBL" id="ASX25735.1"/>
    </source>
</evidence>
<dbReference type="OrthoDB" id="18749at2"/>
<protein>
    <recommendedName>
        <fullName evidence="10">Aromatic amino acid permease</fullName>
    </recommendedName>
</protein>
<evidence type="ECO:0000256" key="7">
    <source>
        <dbReference type="ARBA" id="ARBA00022970"/>
    </source>
</evidence>
<feature type="transmembrane region" description="Helical" evidence="10">
    <location>
        <begin position="39"/>
        <end position="58"/>
    </location>
</feature>
<dbReference type="NCBIfam" id="TIGR00837">
    <property type="entry name" value="araaP"/>
    <property type="match status" value="1"/>
</dbReference>
<feature type="transmembrane region" description="Helical" evidence="10">
    <location>
        <begin position="335"/>
        <end position="357"/>
    </location>
</feature>
<comment type="subcellular location">
    <subcellularLocation>
        <location evidence="1 10">Cell inner membrane</location>
        <topology evidence="1 10">Multi-pass membrane protein</topology>
    </subcellularLocation>
</comment>
<feature type="transmembrane region" description="Helical" evidence="10">
    <location>
        <begin position="311"/>
        <end position="329"/>
    </location>
</feature>
<feature type="transmembrane region" description="Helical" evidence="10">
    <location>
        <begin position="369"/>
        <end position="391"/>
    </location>
</feature>
<reference evidence="12" key="1">
    <citation type="submission" date="2016-06" db="EMBL/GenBank/DDBJ databases">
        <authorList>
            <person name="Chen W."/>
            <person name="Hasegawa D.K."/>
        </authorList>
    </citation>
    <scope>NUCLEOTIDE SEQUENCE [LARGE SCALE GENOMIC DNA]</scope>
    <source>
        <strain evidence="12">MEAM1</strain>
    </source>
</reference>
<evidence type="ECO:0000256" key="10">
    <source>
        <dbReference type="RuleBase" id="RU367149"/>
    </source>
</evidence>
<evidence type="ECO:0000256" key="6">
    <source>
        <dbReference type="ARBA" id="ARBA00022692"/>
    </source>
</evidence>
<evidence type="ECO:0000256" key="2">
    <source>
        <dbReference type="ARBA" id="ARBA00005452"/>
    </source>
</evidence>
<dbReference type="InterPro" id="IPR018227">
    <property type="entry name" value="Amino_acid_transport_2"/>
</dbReference>
<evidence type="ECO:0000256" key="3">
    <source>
        <dbReference type="ARBA" id="ARBA00022448"/>
    </source>
</evidence>
<keyword evidence="8 10" id="KW-1133">Transmembrane helix</keyword>
<dbReference type="AlphaFoldDB" id="A0A249DWW9"/>
<feature type="transmembrane region" description="Helical" evidence="10">
    <location>
        <begin position="216"/>
        <end position="235"/>
    </location>
</feature>
<organism evidence="11 12">
    <name type="scientific">Candidatus Hamiltonella defensa</name>
    <name type="common">Bemisia tabaci</name>
    <dbReference type="NCBI Taxonomy" id="672795"/>
    <lineage>
        <taxon>Bacteria</taxon>
        <taxon>Pseudomonadati</taxon>
        <taxon>Pseudomonadota</taxon>
        <taxon>Gammaproteobacteria</taxon>
        <taxon>Enterobacterales</taxon>
        <taxon>Enterobacteriaceae</taxon>
        <taxon>aphid secondary symbionts</taxon>
        <taxon>Candidatus Williamhamiltonella</taxon>
    </lineage>
</organism>
<evidence type="ECO:0000256" key="4">
    <source>
        <dbReference type="ARBA" id="ARBA00022475"/>
    </source>
</evidence>
<dbReference type="PROSITE" id="PS00594">
    <property type="entry name" value="AROMATIC_AA_PERMEASE_1"/>
    <property type="match status" value="1"/>
</dbReference>
<evidence type="ECO:0000256" key="9">
    <source>
        <dbReference type="ARBA" id="ARBA00023136"/>
    </source>
</evidence>
<comment type="similarity">
    <text evidence="2 10">Belongs to the amino acid/polyamine transporter 2 family. Mtr/TnaB/TyrP permease subfamily.</text>
</comment>
<accession>A0A249DWW9</accession>
<dbReference type="GO" id="GO:0015173">
    <property type="term" value="F:aromatic amino acid transmembrane transporter activity"/>
    <property type="evidence" value="ECO:0007669"/>
    <property type="project" value="UniProtKB-UniRule"/>
</dbReference>
<dbReference type="PANTHER" id="PTHR46997">
    <property type="entry name" value="LOW AFFINITY TRYPTOPHAN PERMEASE-RELATED"/>
    <property type="match status" value="1"/>
</dbReference>
<feature type="transmembrane region" description="Helical" evidence="10">
    <location>
        <begin position="182"/>
        <end position="204"/>
    </location>
</feature>
<gene>
    <name evidence="11" type="ORF">BA171_00745</name>
</gene>
<feature type="transmembrane region" description="Helical" evidence="10">
    <location>
        <begin position="150"/>
        <end position="170"/>
    </location>
</feature>
<sequence>MKNRTLGSILIVAGTTIGAGMLAMPLATAGVGFGATLLILILIWLLMSYTALLFLEVYQHHPIQTGLAALAKCYLGKIGYGITGFNMLFLMYALTSAYISGAGELIASAISSWTGQSFSSVGGVLIFTLIGGAVVCVGTHSVDFFNRILFSAKIIFLILMLAVMAPHIRIPHLLTLPLQQGLVLSAIPIIFTSFGFHGSIPSIVHYMGGHVRKLRCVFIVGSAIPLIAYIFWQLVTLGSISSETFIGILAQKTGLNALLEAARTVLNFSHVEVTLHLFSDFALVTSFLGVALGLFDYLADLFKRSDTAKGRFQTGVMTFLPPLIFALFYPNGFIMALGFAAIALAVLALILPALMVWKVRKIHQGNYQVWGGKPGLLLVLCCGFAVMGFQIDSVVL</sequence>
<dbReference type="InterPro" id="IPR013061">
    <property type="entry name" value="Trp/try_permease_CS"/>
</dbReference>
<keyword evidence="4 10" id="KW-1003">Cell membrane</keyword>
<evidence type="ECO:0000256" key="1">
    <source>
        <dbReference type="ARBA" id="ARBA00004429"/>
    </source>
</evidence>
<proteinExistence type="inferred from homology"/>
<dbReference type="Proteomes" id="UP000216438">
    <property type="component" value="Chromosome"/>
</dbReference>
<evidence type="ECO:0000256" key="8">
    <source>
        <dbReference type="ARBA" id="ARBA00022989"/>
    </source>
</evidence>
<dbReference type="InterPro" id="IPR013059">
    <property type="entry name" value="Trp_tyr_transpt"/>
</dbReference>
<keyword evidence="7 10" id="KW-0029">Amino-acid transport</keyword>
<dbReference type="NCBIfam" id="NF011711">
    <property type="entry name" value="PRK15132.1"/>
    <property type="match status" value="1"/>
</dbReference>
<dbReference type="Pfam" id="PF03222">
    <property type="entry name" value="Trp_Tyr_perm"/>
    <property type="match status" value="1"/>
</dbReference>
<dbReference type="RefSeq" id="WP_046493559.1">
    <property type="nucleotide sequence ID" value="NZ_CP016303.1"/>
</dbReference>
<feature type="transmembrane region" description="Helical" evidence="10">
    <location>
        <begin position="78"/>
        <end position="99"/>
    </location>
</feature>